<evidence type="ECO:0000313" key="4">
    <source>
        <dbReference type="Proteomes" id="UP000502041"/>
    </source>
</evidence>
<sequence length="109" mass="11944">MPAFVSQILRFVFRLVMAVFAIIFAISLLFAALIALLFSLLMALFTGRKPVSPVVFSRFKRFSKDSVWPADAKRSDGSPIGGPSRSGKSGKPGEVVDVDVREVKDDKPQ</sequence>
<feature type="compositionally biased region" description="Basic and acidic residues" evidence="1">
    <location>
        <begin position="98"/>
        <end position="109"/>
    </location>
</feature>
<keyword evidence="2" id="KW-0812">Transmembrane</keyword>
<feature type="region of interest" description="Disordered" evidence="1">
    <location>
        <begin position="69"/>
        <end position="109"/>
    </location>
</feature>
<keyword evidence="4" id="KW-1185">Reference proteome</keyword>
<evidence type="ECO:0000256" key="2">
    <source>
        <dbReference type="SAM" id="Phobius"/>
    </source>
</evidence>
<protein>
    <submittedName>
        <fullName evidence="3">Uncharacterized protein</fullName>
    </submittedName>
</protein>
<feature type="transmembrane region" description="Helical" evidence="2">
    <location>
        <begin position="12"/>
        <end position="45"/>
    </location>
</feature>
<evidence type="ECO:0000256" key="1">
    <source>
        <dbReference type="SAM" id="MobiDB-lite"/>
    </source>
</evidence>
<gene>
    <name evidence="3" type="ORF">HC248_02734</name>
</gene>
<reference evidence="3 4" key="1">
    <citation type="submission" date="2020-04" db="EMBL/GenBank/DDBJ databases">
        <title>Complete genome of a Psychrophilic, Marine, Gas Vacuolate Bacterium Polaromonas vacuolata KCTC 22033T.</title>
        <authorList>
            <person name="Hwang K."/>
            <person name="Kim K.M."/>
        </authorList>
    </citation>
    <scope>NUCLEOTIDE SEQUENCE [LARGE SCALE GENOMIC DNA]</scope>
    <source>
        <strain evidence="3 4">KCTC 22033</strain>
    </source>
</reference>
<proteinExistence type="predicted"/>
<dbReference type="RefSeq" id="WP_168922925.1">
    <property type="nucleotide sequence ID" value="NZ_CP051461.1"/>
</dbReference>
<feature type="compositionally biased region" description="Low complexity" evidence="1">
    <location>
        <begin position="77"/>
        <end position="95"/>
    </location>
</feature>
<dbReference type="KEGG" id="pvac:HC248_02734"/>
<keyword evidence="2" id="KW-1133">Transmembrane helix</keyword>
<dbReference type="AlphaFoldDB" id="A0A6H2HCC0"/>
<name>A0A6H2HCC0_9BURK</name>
<evidence type="ECO:0000313" key="3">
    <source>
        <dbReference type="EMBL" id="QJC57407.1"/>
    </source>
</evidence>
<organism evidence="3 4">
    <name type="scientific">Polaromonas vacuolata</name>
    <dbReference type="NCBI Taxonomy" id="37448"/>
    <lineage>
        <taxon>Bacteria</taxon>
        <taxon>Pseudomonadati</taxon>
        <taxon>Pseudomonadota</taxon>
        <taxon>Betaproteobacteria</taxon>
        <taxon>Burkholderiales</taxon>
        <taxon>Comamonadaceae</taxon>
        <taxon>Polaromonas</taxon>
    </lineage>
</organism>
<dbReference type="EMBL" id="CP051461">
    <property type="protein sequence ID" value="QJC57407.1"/>
    <property type="molecule type" value="Genomic_DNA"/>
</dbReference>
<accession>A0A6H2HCC0</accession>
<keyword evidence="2" id="KW-0472">Membrane</keyword>
<dbReference type="Proteomes" id="UP000502041">
    <property type="component" value="Chromosome"/>
</dbReference>